<evidence type="ECO:0000313" key="4">
    <source>
        <dbReference type="Proteomes" id="UP000320055"/>
    </source>
</evidence>
<dbReference type="InterPro" id="IPR039131">
    <property type="entry name" value="NDUFAF1"/>
</dbReference>
<keyword evidence="4" id="KW-1185">Reference proteome</keyword>
<sequence>MKTILVLGINNNLGHQVVSYLLKNHYHIQILATEANYIDLTESSSISPIDLDVADSLKPEYFSQIEHIIICLEANSNSQNEPNYGNTIFTFNQLTKLIQATAYLPNSTEKILFNFTEPNLNLKSMWGAVDDVVMGGVSQSSFNLAYRQGIFSGYVSTDNNGGFASVRTRNFDSPLDLSDYQGIELRVKGDGKRYKFITRCEGQWDGVSYCYSFDTVYNIPITVRIPFNQLRPVFRAKTVKEAGQFDSSKLYSLQLMLSKFEYDGELNSKFEPGNFRLTIESIKAYGSSAKPQLIVVNSDADYSLEKTVQNANCDYAIIRRKAIAEKPADKVFNDTLVPLTVKSLESPEAINQIWLSQT</sequence>
<dbReference type="Proteomes" id="UP000320055">
    <property type="component" value="Unassembled WGS sequence"/>
</dbReference>
<name>A0A563VTR9_9CYAN</name>
<dbReference type="InterPro" id="IPR008979">
    <property type="entry name" value="Galactose-bd-like_sf"/>
</dbReference>
<accession>A0A563VTR9</accession>
<organism evidence="3 4">
    <name type="scientific">Hyella patelloides LEGE 07179</name>
    <dbReference type="NCBI Taxonomy" id="945734"/>
    <lineage>
        <taxon>Bacteria</taxon>
        <taxon>Bacillati</taxon>
        <taxon>Cyanobacteriota</taxon>
        <taxon>Cyanophyceae</taxon>
        <taxon>Pleurocapsales</taxon>
        <taxon>Hyellaceae</taxon>
        <taxon>Hyella</taxon>
    </lineage>
</organism>
<dbReference type="SUPFAM" id="SSF49785">
    <property type="entry name" value="Galactose-binding domain-like"/>
    <property type="match status" value="1"/>
</dbReference>
<reference evidence="3 4" key="1">
    <citation type="submission" date="2019-01" db="EMBL/GenBank/DDBJ databases">
        <authorList>
            <person name="Brito A."/>
        </authorList>
    </citation>
    <scope>NUCLEOTIDE SEQUENCE [LARGE SCALE GENOMIC DNA]</scope>
    <source>
        <strain evidence="3">1</strain>
    </source>
</reference>
<dbReference type="Pfam" id="PF08547">
    <property type="entry name" value="CIA30"/>
    <property type="match status" value="1"/>
</dbReference>
<dbReference type="RefSeq" id="WP_144873609.1">
    <property type="nucleotide sequence ID" value="NZ_LR214030.1"/>
</dbReference>
<dbReference type="OrthoDB" id="442188at2"/>
<proteinExistence type="inferred from homology"/>
<dbReference type="GO" id="GO:0051082">
    <property type="term" value="F:unfolded protein binding"/>
    <property type="evidence" value="ECO:0007669"/>
    <property type="project" value="TreeGrafter"/>
</dbReference>
<dbReference type="GO" id="GO:0010257">
    <property type="term" value="P:NADH dehydrogenase complex assembly"/>
    <property type="evidence" value="ECO:0007669"/>
    <property type="project" value="TreeGrafter"/>
</dbReference>
<dbReference type="AlphaFoldDB" id="A0A563VTR9"/>
<evidence type="ECO:0000259" key="2">
    <source>
        <dbReference type="Pfam" id="PF08547"/>
    </source>
</evidence>
<feature type="domain" description="NADH:ubiquinone oxidoreductase intermediate-associated protein 30" evidence="2">
    <location>
        <begin position="113"/>
        <end position="279"/>
    </location>
</feature>
<dbReference type="InterPro" id="IPR013857">
    <property type="entry name" value="NADH-UbQ_OxRdtase-assoc_prot30"/>
</dbReference>
<dbReference type="PANTHER" id="PTHR13194:SF19">
    <property type="entry name" value="NAD(P)-BINDING ROSSMANN-FOLD SUPERFAMILY PROTEIN"/>
    <property type="match status" value="1"/>
</dbReference>
<dbReference type="PANTHER" id="PTHR13194">
    <property type="entry name" value="COMPLEX I INTERMEDIATE-ASSOCIATED PROTEIN 30"/>
    <property type="match status" value="1"/>
</dbReference>
<gene>
    <name evidence="3" type="ORF">H1P_2880007</name>
</gene>
<dbReference type="EMBL" id="CAACVJ010000210">
    <property type="protein sequence ID" value="VEP14784.1"/>
    <property type="molecule type" value="Genomic_DNA"/>
</dbReference>
<evidence type="ECO:0000313" key="3">
    <source>
        <dbReference type="EMBL" id="VEP14784.1"/>
    </source>
</evidence>
<protein>
    <submittedName>
        <fullName evidence="3">NADH:ubiquinone oxidoreductase complex I intermediate-associated protein 30</fullName>
    </submittedName>
</protein>
<evidence type="ECO:0000256" key="1">
    <source>
        <dbReference type="ARBA" id="ARBA00007884"/>
    </source>
</evidence>
<keyword evidence="3" id="KW-0830">Ubiquinone</keyword>
<comment type="similarity">
    <text evidence="1">Belongs to the CIA30 family.</text>
</comment>